<keyword evidence="1" id="KW-1133">Transmembrane helix</keyword>
<sequence length="227" mass="23404">MTSTPAPAETFISTTGYQTALRVHAGQPACPTPGDGSLPSWYPDDKYEYCCRTQSEAGYVETLTSGPGPGGKSLTACCQRSFLCTGAAPFVFDWSMSTEVVTAPGRSFVRPTIDIFPLTIPQQGDDGGGEGGGGGGNGVPAATTVTATVTITTSPVIVVGGENDGRLKNAEVAATVIGVATFLVAVFSLYIGYKNPPARLRPLLEKLHMAKPKSQEAVAGGDATDQP</sequence>
<name>A0AAN6XYD8_9PEZI</name>
<dbReference type="AlphaFoldDB" id="A0AAN6XYD8"/>
<reference evidence="2" key="1">
    <citation type="journal article" date="2023" name="Mol. Phylogenet. Evol.">
        <title>Genome-scale phylogeny and comparative genomics of the fungal order Sordariales.</title>
        <authorList>
            <person name="Hensen N."/>
            <person name="Bonometti L."/>
            <person name="Westerberg I."/>
            <person name="Brannstrom I.O."/>
            <person name="Guillou S."/>
            <person name="Cros-Aarteil S."/>
            <person name="Calhoun S."/>
            <person name="Haridas S."/>
            <person name="Kuo A."/>
            <person name="Mondo S."/>
            <person name="Pangilinan J."/>
            <person name="Riley R."/>
            <person name="LaButti K."/>
            <person name="Andreopoulos B."/>
            <person name="Lipzen A."/>
            <person name="Chen C."/>
            <person name="Yan M."/>
            <person name="Daum C."/>
            <person name="Ng V."/>
            <person name="Clum A."/>
            <person name="Steindorff A."/>
            <person name="Ohm R.A."/>
            <person name="Martin F."/>
            <person name="Silar P."/>
            <person name="Natvig D.O."/>
            <person name="Lalanne C."/>
            <person name="Gautier V."/>
            <person name="Ament-Velasquez S.L."/>
            <person name="Kruys A."/>
            <person name="Hutchinson M.I."/>
            <person name="Powell A.J."/>
            <person name="Barry K."/>
            <person name="Miller A.N."/>
            <person name="Grigoriev I.V."/>
            <person name="Debuchy R."/>
            <person name="Gladieux P."/>
            <person name="Hiltunen Thoren M."/>
            <person name="Johannesson H."/>
        </authorList>
    </citation>
    <scope>NUCLEOTIDE SEQUENCE</scope>
    <source>
        <strain evidence="2">PSN293</strain>
    </source>
</reference>
<evidence type="ECO:0000313" key="3">
    <source>
        <dbReference type="Proteomes" id="UP001301769"/>
    </source>
</evidence>
<gene>
    <name evidence="2" type="ORF">QBC37DRAFT_451502</name>
</gene>
<reference evidence="2" key="2">
    <citation type="submission" date="2023-05" db="EMBL/GenBank/DDBJ databases">
        <authorList>
            <consortium name="Lawrence Berkeley National Laboratory"/>
            <person name="Steindorff A."/>
            <person name="Hensen N."/>
            <person name="Bonometti L."/>
            <person name="Westerberg I."/>
            <person name="Brannstrom I.O."/>
            <person name="Guillou S."/>
            <person name="Cros-Aarteil S."/>
            <person name="Calhoun S."/>
            <person name="Haridas S."/>
            <person name="Kuo A."/>
            <person name="Mondo S."/>
            <person name="Pangilinan J."/>
            <person name="Riley R."/>
            <person name="Labutti K."/>
            <person name="Andreopoulos B."/>
            <person name="Lipzen A."/>
            <person name="Chen C."/>
            <person name="Yanf M."/>
            <person name="Daum C."/>
            <person name="Ng V."/>
            <person name="Clum A."/>
            <person name="Ohm R."/>
            <person name="Martin F."/>
            <person name="Silar P."/>
            <person name="Natvig D."/>
            <person name="Lalanne C."/>
            <person name="Gautier V."/>
            <person name="Ament-Velasquez S.L."/>
            <person name="Kruys A."/>
            <person name="Hutchinson M.I."/>
            <person name="Powell A.J."/>
            <person name="Barry K."/>
            <person name="Miller A.N."/>
            <person name="Grigoriev I.V."/>
            <person name="Debuchy R."/>
            <person name="Gladieux P."/>
            <person name="Thoren M.H."/>
            <person name="Johannesson H."/>
        </authorList>
    </citation>
    <scope>NUCLEOTIDE SEQUENCE</scope>
    <source>
        <strain evidence="2">PSN293</strain>
    </source>
</reference>
<comment type="caution">
    <text evidence="2">The sequence shown here is derived from an EMBL/GenBank/DDBJ whole genome shotgun (WGS) entry which is preliminary data.</text>
</comment>
<protein>
    <recommendedName>
        <fullName evidence="4">Transmembrane protein</fullName>
    </recommendedName>
</protein>
<dbReference type="Proteomes" id="UP001301769">
    <property type="component" value="Unassembled WGS sequence"/>
</dbReference>
<keyword evidence="3" id="KW-1185">Reference proteome</keyword>
<accession>A0AAN6XYD8</accession>
<evidence type="ECO:0000313" key="2">
    <source>
        <dbReference type="EMBL" id="KAK4208964.1"/>
    </source>
</evidence>
<organism evidence="2 3">
    <name type="scientific">Rhypophila decipiens</name>
    <dbReference type="NCBI Taxonomy" id="261697"/>
    <lineage>
        <taxon>Eukaryota</taxon>
        <taxon>Fungi</taxon>
        <taxon>Dikarya</taxon>
        <taxon>Ascomycota</taxon>
        <taxon>Pezizomycotina</taxon>
        <taxon>Sordariomycetes</taxon>
        <taxon>Sordariomycetidae</taxon>
        <taxon>Sordariales</taxon>
        <taxon>Naviculisporaceae</taxon>
        <taxon>Rhypophila</taxon>
    </lineage>
</organism>
<keyword evidence="1" id="KW-0812">Transmembrane</keyword>
<keyword evidence="1" id="KW-0472">Membrane</keyword>
<feature type="transmembrane region" description="Helical" evidence="1">
    <location>
        <begin position="172"/>
        <end position="193"/>
    </location>
</feature>
<dbReference type="EMBL" id="MU858221">
    <property type="protein sequence ID" value="KAK4208964.1"/>
    <property type="molecule type" value="Genomic_DNA"/>
</dbReference>
<proteinExistence type="predicted"/>
<evidence type="ECO:0008006" key="4">
    <source>
        <dbReference type="Google" id="ProtNLM"/>
    </source>
</evidence>
<evidence type="ECO:0000256" key="1">
    <source>
        <dbReference type="SAM" id="Phobius"/>
    </source>
</evidence>